<gene>
    <name evidence="1" type="ORF">F4820DRAFT_414611</name>
</gene>
<evidence type="ECO:0000313" key="2">
    <source>
        <dbReference type="Proteomes" id="UP001497700"/>
    </source>
</evidence>
<name>A0ACB9Z5X5_9PEZI</name>
<reference evidence="1 2" key="1">
    <citation type="journal article" date="2022" name="New Phytol.">
        <title>Ecological generalism drives hyperdiversity of secondary metabolite gene clusters in xylarialean endophytes.</title>
        <authorList>
            <person name="Franco M.E.E."/>
            <person name="Wisecaver J.H."/>
            <person name="Arnold A.E."/>
            <person name="Ju Y.M."/>
            <person name="Slot J.C."/>
            <person name="Ahrendt S."/>
            <person name="Moore L.P."/>
            <person name="Eastman K.E."/>
            <person name="Scott K."/>
            <person name="Konkel Z."/>
            <person name="Mondo S.J."/>
            <person name="Kuo A."/>
            <person name="Hayes R.D."/>
            <person name="Haridas S."/>
            <person name="Andreopoulos B."/>
            <person name="Riley R."/>
            <person name="LaButti K."/>
            <person name="Pangilinan J."/>
            <person name="Lipzen A."/>
            <person name="Amirebrahimi M."/>
            <person name="Yan J."/>
            <person name="Adam C."/>
            <person name="Keymanesh K."/>
            <person name="Ng V."/>
            <person name="Louie K."/>
            <person name="Northen T."/>
            <person name="Drula E."/>
            <person name="Henrissat B."/>
            <person name="Hsieh H.M."/>
            <person name="Youens-Clark K."/>
            <person name="Lutzoni F."/>
            <person name="Miadlikowska J."/>
            <person name="Eastwood D.C."/>
            <person name="Hamelin R.C."/>
            <person name="Grigoriev I.V."/>
            <person name="U'Ren J.M."/>
        </authorList>
    </citation>
    <scope>NUCLEOTIDE SEQUENCE [LARGE SCALE GENOMIC DNA]</scope>
    <source>
        <strain evidence="1 2">CBS 119005</strain>
    </source>
</reference>
<proteinExistence type="predicted"/>
<keyword evidence="2" id="KW-1185">Reference proteome</keyword>
<organism evidence="1 2">
    <name type="scientific">Hypoxylon rubiginosum</name>
    <dbReference type="NCBI Taxonomy" id="110542"/>
    <lineage>
        <taxon>Eukaryota</taxon>
        <taxon>Fungi</taxon>
        <taxon>Dikarya</taxon>
        <taxon>Ascomycota</taxon>
        <taxon>Pezizomycotina</taxon>
        <taxon>Sordariomycetes</taxon>
        <taxon>Xylariomycetidae</taxon>
        <taxon>Xylariales</taxon>
        <taxon>Hypoxylaceae</taxon>
        <taxon>Hypoxylon</taxon>
    </lineage>
</organism>
<accession>A0ACB9Z5X5</accession>
<sequence>MAIGVEIINHSLYSTLSREAATLAGRSRVRSKAARGHDAPVKRIITLGRRGYRSSTRVGSVASLGNTEWDEYYRNDSLKYCIAKARLVMVSPVWGEGVD</sequence>
<evidence type="ECO:0000313" key="1">
    <source>
        <dbReference type="EMBL" id="KAI4867174.1"/>
    </source>
</evidence>
<dbReference type="Proteomes" id="UP001497700">
    <property type="component" value="Unassembled WGS sequence"/>
</dbReference>
<dbReference type="EMBL" id="MU393450">
    <property type="protein sequence ID" value="KAI4867174.1"/>
    <property type="molecule type" value="Genomic_DNA"/>
</dbReference>
<comment type="caution">
    <text evidence="1">The sequence shown here is derived from an EMBL/GenBank/DDBJ whole genome shotgun (WGS) entry which is preliminary data.</text>
</comment>
<protein>
    <submittedName>
        <fullName evidence="1">Uncharacterized protein</fullName>
    </submittedName>
</protein>